<gene>
    <name evidence="1" type="ORF">HHL24_34375</name>
</gene>
<comment type="caution">
    <text evidence="1">The sequence shown here is derived from an EMBL/GenBank/DDBJ whole genome shotgun (WGS) entry which is preliminary data.</text>
</comment>
<dbReference type="RefSeq" id="WP_169489749.1">
    <property type="nucleotide sequence ID" value="NZ_JABBGJ010000047.1"/>
</dbReference>
<dbReference type="EMBL" id="JABBGJ010000047">
    <property type="protein sequence ID" value="NMM02988.1"/>
    <property type="molecule type" value="Genomic_DNA"/>
</dbReference>
<sequence length="77" mass="8911">MSDQKFGDLLIQVQAAEIEITRCDATIRTLWTELRRLARLGIAASTEYQHLIEVENERQRRISLRERIRATLASASK</sequence>
<name>A0A848IKY3_9BURK</name>
<evidence type="ECO:0000313" key="1">
    <source>
        <dbReference type="EMBL" id="NMM02988.1"/>
    </source>
</evidence>
<dbReference type="Proteomes" id="UP000544134">
    <property type="component" value="Unassembled WGS sequence"/>
</dbReference>
<accession>A0A848IKY3</accession>
<proteinExistence type="predicted"/>
<evidence type="ECO:0000313" key="2">
    <source>
        <dbReference type="Proteomes" id="UP000544134"/>
    </source>
</evidence>
<keyword evidence="2" id="KW-1185">Reference proteome</keyword>
<organism evidence="1 2">
    <name type="scientific">Paraburkholderia polaris</name>
    <dbReference type="NCBI Taxonomy" id="2728848"/>
    <lineage>
        <taxon>Bacteria</taxon>
        <taxon>Pseudomonadati</taxon>
        <taxon>Pseudomonadota</taxon>
        <taxon>Betaproteobacteria</taxon>
        <taxon>Burkholderiales</taxon>
        <taxon>Burkholderiaceae</taxon>
        <taxon>Paraburkholderia</taxon>
    </lineage>
</organism>
<dbReference type="AlphaFoldDB" id="A0A848IKY3"/>
<reference evidence="1 2" key="1">
    <citation type="submission" date="2020-04" db="EMBL/GenBank/DDBJ databases">
        <title>Paraburkholderia sp. RP-4-7 isolated from soil.</title>
        <authorList>
            <person name="Dahal R.H."/>
        </authorList>
    </citation>
    <scope>NUCLEOTIDE SEQUENCE [LARGE SCALE GENOMIC DNA]</scope>
    <source>
        <strain evidence="1 2">RP-4-7</strain>
    </source>
</reference>
<protein>
    <submittedName>
        <fullName evidence="1">Uncharacterized protein</fullName>
    </submittedName>
</protein>